<dbReference type="SUPFAM" id="SSF53850">
    <property type="entry name" value="Periplasmic binding protein-like II"/>
    <property type="match status" value="1"/>
</dbReference>
<dbReference type="PANTHER" id="PTHR43649:SF28">
    <property type="entry name" value="BINDING PROTEIN COMPONENT OF ABC SUGAR TRANSPORTER-RELATED"/>
    <property type="match status" value="1"/>
</dbReference>
<evidence type="ECO:0000256" key="4">
    <source>
        <dbReference type="ARBA" id="ARBA00022729"/>
    </source>
</evidence>
<evidence type="ECO:0000313" key="9">
    <source>
        <dbReference type="Proteomes" id="UP000238836"/>
    </source>
</evidence>
<sequence length="431" mass="46990">MRKVKFNLALLVAFTLVLTACSQPAATSAPESPEQSKALELYSWWTEPHEEASLNALLQVFNQQHPDVKVTKSGVPGSAGTGFQTKIAARINSNHPPDAFQVHGGAELTAGLAAAGKLEPLNELFTQQGWIDTFPASLVQMVSKEGNIYAIPVNVHRSNVLWYNASLFSRYGLKPPTTFDDFFEAAEQLKQKGVTPLALGSKETWPATQLFECVLVGTLGPIDYNKLWSGHIPLDDPRIKQAFNTYKKMLSYVNHDHATRDWRASVQMVGKGEAAMTVMGDWAKAYLSHELKLKVNEEIGFATAPNTRGIFVAVVDAFGLPKGAKHPDATKKFLEVAGSIDGQDALNLHKGSIPARLDADMKKYDAYSKQAMEDFKQNHFSPSLAHGSAVPPAFLTPLNQLLQRFAADGDVDAALSAFKQAARAKQIGSTK</sequence>
<keyword evidence="3" id="KW-0813">Transport</keyword>
<comment type="caution">
    <text evidence="8">The sequence shown here is derived from an EMBL/GenBank/DDBJ whole genome shotgun (WGS) entry which is preliminary data.</text>
</comment>
<comment type="subcellular location">
    <subcellularLocation>
        <location evidence="1">Cell envelope</location>
    </subcellularLocation>
</comment>
<protein>
    <recommendedName>
        <fullName evidence="6">Probable sugar-binding periplasmic protein</fullName>
    </recommendedName>
</protein>
<dbReference type="Proteomes" id="UP000238836">
    <property type="component" value="Unassembled WGS sequence"/>
</dbReference>
<evidence type="ECO:0000256" key="2">
    <source>
        <dbReference type="ARBA" id="ARBA00008520"/>
    </source>
</evidence>
<organism evidence="8 9">
    <name type="scientific">Laceyella sediminis</name>
    <dbReference type="NCBI Taxonomy" id="573074"/>
    <lineage>
        <taxon>Bacteria</taxon>
        <taxon>Bacillati</taxon>
        <taxon>Bacillota</taxon>
        <taxon>Bacilli</taxon>
        <taxon>Bacillales</taxon>
        <taxon>Thermoactinomycetaceae</taxon>
        <taxon>Laceyella</taxon>
    </lineage>
</organism>
<proteinExistence type="inferred from homology"/>
<dbReference type="PANTHER" id="PTHR43649">
    <property type="entry name" value="ARABINOSE-BINDING PROTEIN-RELATED"/>
    <property type="match status" value="1"/>
</dbReference>
<feature type="signal peptide" evidence="7">
    <location>
        <begin position="1"/>
        <end position="25"/>
    </location>
</feature>
<evidence type="ECO:0000256" key="7">
    <source>
        <dbReference type="SAM" id="SignalP"/>
    </source>
</evidence>
<keyword evidence="9" id="KW-1185">Reference proteome</keyword>
<dbReference type="RefSeq" id="WP_106343190.1">
    <property type="nucleotide sequence ID" value="NZ_PVTZ01000015.1"/>
</dbReference>
<evidence type="ECO:0000256" key="1">
    <source>
        <dbReference type="ARBA" id="ARBA00004196"/>
    </source>
</evidence>
<evidence type="ECO:0000313" key="8">
    <source>
        <dbReference type="EMBL" id="PRZ12289.1"/>
    </source>
</evidence>
<feature type="chain" id="PRO_5047151755" description="Probable sugar-binding periplasmic protein" evidence="7">
    <location>
        <begin position="26"/>
        <end position="431"/>
    </location>
</feature>
<evidence type="ECO:0000256" key="3">
    <source>
        <dbReference type="ARBA" id="ARBA00022448"/>
    </source>
</evidence>
<comment type="function">
    <text evidence="5">Part of a binding-protein-dependent transport system for a sugar.</text>
</comment>
<dbReference type="InterPro" id="IPR006059">
    <property type="entry name" value="SBP"/>
</dbReference>
<dbReference type="InterPro" id="IPR050490">
    <property type="entry name" value="Bact_solute-bd_prot1"/>
</dbReference>
<comment type="similarity">
    <text evidence="2">Belongs to the bacterial solute-binding protein 1 family.</text>
</comment>
<evidence type="ECO:0000256" key="5">
    <source>
        <dbReference type="ARBA" id="ARBA00049629"/>
    </source>
</evidence>
<dbReference type="Gene3D" id="3.40.190.10">
    <property type="entry name" value="Periplasmic binding protein-like II"/>
    <property type="match status" value="2"/>
</dbReference>
<name>A0ABX5EKE2_9BACL</name>
<dbReference type="EMBL" id="PVTZ01000015">
    <property type="protein sequence ID" value="PRZ12289.1"/>
    <property type="molecule type" value="Genomic_DNA"/>
</dbReference>
<dbReference type="Pfam" id="PF01547">
    <property type="entry name" value="SBP_bac_1"/>
    <property type="match status" value="1"/>
</dbReference>
<dbReference type="PROSITE" id="PS51257">
    <property type="entry name" value="PROKAR_LIPOPROTEIN"/>
    <property type="match status" value="1"/>
</dbReference>
<reference evidence="8 9" key="1">
    <citation type="submission" date="2018-03" db="EMBL/GenBank/DDBJ databases">
        <title>Genomic Encyclopedia of Archaeal and Bacterial Type Strains, Phase II (KMG-II): from individual species to whole genera.</title>
        <authorList>
            <person name="Goeker M."/>
        </authorList>
    </citation>
    <scope>NUCLEOTIDE SEQUENCE [LARGE SCALE GENOMIC DNA]</scope>
    <source>
        <strain evidence="8 9">RHA1</strain>
    </source>
</reference>
<evidence type="ECO:0000256" key="6">
    <source>
        <dbReference type="ARBA" id="ARBA00049753"/>
    </source>
</evidence>
<keyword evidence="4 7" id="KW-0732">Signal</keyword>
<gene>
    <name evidence="8" type="ORF">CLV36_11554</name>
</gene>
<accession>A0ABX5EKE2</accession>